<evidence type="ECO:0000313" key="2">
    <source>
        <dbReference type="Proteomes" id="UP000655751"/>
    </source>
</evidence>
<reference evidence="1" key="1">
    <citation type="submission" date="2020-11" db="EMBL/GenBank/DDBJ databases">
        <title>Nocardia NEAU-351.nov., a novel actinomycete isolated from the cow dung.</title>
        <authorList>
            <person name="Zhang X."/>
        </authorList>
    </citation>
    <scope>NUCLEOTIDE SEQUENCE</scope>
    <source>
        <strain evidence="1">NEAU-351</strain>
    </source>
</reference>
<dbReference type="Proteomes" id="UP000655751">
    <property type="component" value="Unassembled WGS sequence"/>
</dbReference>
<dbReference type="EMBL" id="JADMLG010000008">
    <property type="protein sequence ID" value="MBH0778783.1"/>
    <property type="molecule type" value="Genomic_DNA"/>
</dbReference>
<name>A0A931IDZ4_9NOCA</name>
<evidence type="ECO:0000313" key="1">
    <source>
        <dbReference type="EMBL" id="MBH0778783.1"/>
    </source>
</evidence>
<dbReference type="AlphaFoldDB" id="A0A931IDZ4"/>
<keyword evidence="2" id="KW-1185">Reference proteome</keyword>
<proteinExistence type="predicted"/>
<dbReference type="RefSeq" id="WP_196151080.1">
    <property type="nucleotide sequence ID" value="NZ_JADMLG010000008.1"/>
</dbReference>
<comment type="caution">
    <text evidence="1">The sequence shown here is derived from an EMBL/GenBank/DDBJ whole genome shotgun (WGS) entry which is preliminary data.</text>
</comment>
<sequence length="109" mass="12028">MKAIGVVSVELAEDVDAVRPVLDHIAERHDLTIIEVFTFDPVEPGWVFRLLETIGLRRAHAVVVESLEHVHEAGAAVRGIADLHSRAGSWQYRPSGGQTRASELPETLR</sequence>
<accession>A0A931IDZ4</accession>
<organism evidence="1 2">
    <name type="scientific">Nocardia bovistercoris</name>
    <dbReference type="NCBI Taxonomy" id="2785916"/>
    <lineage>
        <taxon>Bacteria</taxon>
        <taxon>Bacillati</taxon>
        <taxon>Actinomycetota</taxon>
        <taxon>Actinomycetes</taxon>
        <taxon>Mycobacteriales</taxon>
        <taxon>Nocardiaceae</taxon>
        <taxon>Nocardia</taxon>
    </lineage>
</organism>
<protein>
    <submittedName>
        <fullName evidence="1">Uncharacterized protein</fullName>
    </submittedName>
</protein>
<gene>
    <name evidence="1" type="ORF">IT779_21105</name>
</gene>